<dbReference type="EMBL" id="LK052886">
    <property type="protein sequence ID" value="CDR37532.1"/>
    <property type="molecule type" value="Genomic_DNA"/>
</dbReference>
<dbReference type="AlphaFoldDB" id="A0A061AQC0"/>
<name>A0A061AQC0_CYBFA</name>
<evidence type="ECO:0000313" key="4">
    <source>
        <dbReference type="Proteomes" id="UP000189513"/>
    </source>
</evidence>
<keyword evidence="4" id="KW-1185">Reference proteome</keyword>
<feature type="compositionally biased region" description="Acidic residues" evidence="1">
    <location>
        <begin position="269"/>
        <end position="291"/>
    </location>
</feature>
<sequence>MPPKQSEIDDALYQRITNQYQLDSSTGTYASKLNELQKQIQSIVFATADKPPPNLSVEQIQSLRLEIEKKHSVAKARLTYWELLFKAIFKDTEDLKTALSDDTIQNQNLQIRRHVLLMKQKIEELSTKRRDLDIINKEIQNFSGKDTIGEVLLTEEELTEVFGETSERLKRLPKSRRKYITVEKEVPNEDGTGTTTQSERIMKWSIPASISKSMSTLREIQAEYTANVAEREAEIEELKASYLGMVEKLEMIKSILGLKDDTPPPGGDGNDEDVNIDEELDEHMEEEDSADEDHVAHSEHGSDVEDFNDVHDGEHATSETLSEAPEDIPDTLADADTVMAD</sequence>
<dbReference type="EMBL" id="MPUK01000001">
    <property type="protein sequence ID" value="ONH69488.1"/>
    <property type="molecule type" value="Genomic_DNA"/>
</dbReference>
<gene>
    <name evidence="3" type="ORF">BON22_0335</name>
    <name evidence="2" type="ORF">CYFA0S_01e11562g</name>
</gene>
<dbReference type="Proteomes" id="UP000189513">
    <property type="component" value="Unassembled WGS sequence"/>
</dbReference>
<proteinExistence type="predicted"/>
<reference evidence="4" key="2">
    <citation type="journal article" date="2017" name="Genome Announc.">
        <title>Genome sequences of Cyberlindnera fabianii 65, Pichia kudriavzevii 129, and Saccharomyces cerevisiae 131 isolated from fermented masau fruits in Zimbabwe.</title>
        <authorList>
            <person name="van Rijswijck I.M.H."/>
            <person name="Derks M.F.L."/>
            <person name="Abee T."/>
            <person name="de Ridder D."/>
            <person name="Smid E.J."/>
        </authorList>
    </citation>
    <scope>NUCLEOTIDE SEQUENCE [LARGE SCALE GENOMIC DNA]</scope>
    <source>
        <strain evidence="4">65</strain>
    </source>
</reference>
<evidence type="ECO:0000313" key="3">
    <source>
        <dbReference type="EMBL" id="ONH69488.1"/>
    </source>
</evidence>
<evidence type="ECO:0000256" key="1">
    <source>
        <dbReference type="SAM" id="MobiDB-lite"/>
    </source>
</evidence>
<organism evidence="2">
    <name type="scientific">Cyberlindnera fabianii</name>
    <name type="common">Yeast</name>
    <name type="synonym">Hansenula fabianii</name>
    <dbReference type="NCBI Taxonomy" id="36022"/>
    <lineage>
        <taxon>Eukaryota</taxon>
        <taxon>Fungi</taxon>
        <taxon>Dikarya</taxon>
        <taxon>Ascomycota</taxon>
        <taxon>Saccharomycotina</taxon>
        <taxon>Saccharomycetes</taxon>
        <taxon>Phaffomycetales</taxon>
        <taxon>Phaffomycetaceae</taxon>
        <taxon>Cyberlindnera</taxon>
    </lineage>
</organism>
<feature type="compositionally biased region" description="Basic and acidic residues" evidence="1">
    <location>
        <begin position="292"/>
        <end position="317"/>
    </location>
</feature>
<accession>A0A061AQC0</accession>
<feature type="region of interest" description="Disordered" evidence="1">
    <location>
        <begin position="257"/>
        <end position="341"/>
    </location>
</feature>
<reference evidence="3" key="3">
    <citation type="submission" date="2017-01" db="EMBL/GenBank/DDBJ databases">
        <authorList>
            <person name="Mah S.A."/>
            <person name="Swanson W.J."/>
            <person name="Moy G.W."/>
            <person name="Vacquier V.D."/>
        </authorList>
    </citation>
    <scope>NUCLEOTIDE SEQUENCE [LARGE SCALE GENOMIC DNA]</scope>
    <source>
        <strain evidence="3">65</strain>
    </source>
</reference>
<protein>
    <submittedName>
        <fullName evidence="2">CYFA0S01e11562g1_1</fullName>
    </submittedName>
</protein>
<dbReference type="OMA" id="SERIMKW"/>
<dbReference type="VEuPathDB" id="FungiDB:BON22_0335"/>
<evidence type="ECO:0000313" key="2">
    <source>
        <dbReference type="EMBL" id="CDR37532.1"/>
    </source>
</evidence>
<reference evidence="2" key="1">
    <citation type="journal article" date="2014" name="Genome Announc.">
        <title>Genome sequence of the yeast Cyberlindnera fabianii (Hansenula fabianii).</title>
        <authorList>
            <person name="Freel K.C."/>
            <person name="Sarilar V."/>
            <person name="Neuveglise C."/>
            <person name="Devillers H."/>
            <person name="Friedrich A."/>
            <person name="Schacherer J."/>
        </authorList>
    </citation>
    <scope>NUCLEOTIDE SEQUENCE</scope>
    <source>
        <strain evidence="2">YJS4271</strain>
    </source>
</reference>